<gene>
    <name evidence="1" type="ORF">CN97_12495</name>
</gene>
<dbReference type="STRING" id="195105.CN97_12495"/>
<sequence>MPDTSQDDQTSPRPAGLLPEGSALSQLQPTDIAAAVLTLLWLAMAAIFFFTGEESEGGGPLSALVAGLAVAMPVALIWLIATSLRTVRGLREEAVRLQQEIDALRRGATAQPLRQPPVAQQSVAQPSVLQPSVLQPAGAQAPLAQPATGAPRAAQPARRQPTPPRAVAQQAASEPAELEALPPADFIGALNFPDSPEDAEGIRTLRRALEDPAAAKLIRSAQDVLNLLGADGIYMDDLVPEELPPGALWREFSAGARGQSVAGLGAIEEPNVLAATATRMRSDPVFRDAAQHFLRQFDRSLSDFAPTVPDEMLAMVGMTRTARAFMLLGRVAGTFD</sequence>
<dbReference type="eggNOG" id="ENOG502Z84M">
    <property type="taxonomic scope" value="Bacteria"/>
</dbReference>
<dbReference type="OrthoDB" id="7833467at2"/>
<dbReference type="RefSeq" id="WP_035708812.1">
    <property type="nucleotide sequence ID" value="NZ_CAMIFG010000013.1"/>
</dbReference>
<dbReference type="EMBL" id="JGYG01000003">
    <property type="protein sequence ID" value="KFI30397.1"/>
    <property type="molecule type" value="Genomic_DNA"/>
</dbReference>
<reference evidence="1 2" key="1">
    <citation type="submission" date="2014-03" db="EMBL/GenBank/DDBJ databases">
        <title>Genome of Haematobacter massiliensis CCUG 47968.</title>
        <authorList>
            <person name="Wang D."/>
            <person name="Wang G."/>
        </authorList>
    </citation>
    <scope>NUCLEOTIDE SEQUENCE [LARGE SCALE GENOMIC DNA]</scope>
    <source>
        <strain evidence="1 2">CCUG 47968</strain>
    </source>
</reference>
<evidence type="ECO:0000313" key="2">
    <source>
        <dbReference type="Proteomes" id="UP000028826"/>
    </source>
</evidence>
<protein>
    <submittedName>
        <fullName evidence="1">Uncharacterized protein</fullName>
    </submittedName>
</protein>
<evidence type="ECO:0000313" key="1">
    <source>
        <dbReference type="EMBL" id="KFI30397.1"/>
    </source>
</evidence>
<accession>A0A086Y7Z7</accession>
<dbReference type="AlphaFoldDB" id="A0A086Y7Z7"/>
<comment type="caution">
    <text evidence="1">The sequence shown here is derived from an EMBL/GenBank/DDBJ whole genome shotgun (WGS) entry which is preliminary data.</text>
</comment>
<organism evidence="1 2">
    <name type="scientific">Haematobacter massiliensis</name>
    <dbReference type="NCBI Taxonomy" id="195105"/>
    <lineage>
        <taxon>Bacteria</taxon>
        <taxon>Pseudomonadati</taxon>
        <taxon>Pseudomonadota</taxon>
        <taxon>Alphaproteobacteria</taxon>
        <taxon>Rhodobacterales</taxon>
        <taxon>Paracoccaceae</taxon>
        <taxon>Haematobacter</taxon>
    </lineage>
</organism>
<proteinExistence type="predicted"/>
<keyword evidence="2" id="KW-1185">Reference proteome</keyword>
<dbReference type="Proteomes" id="UP000028826">
    <property type="component" value="Unassembled WGS sequence"/>
</dbReference>
<name>A0A086Y7Z7_9RHOB</name>